<evidence type="ECO:0000256" key="5">
    <source>
        <dbReference type="ARBA" id="ARBA00038105"/>
    </source>
</evidence>
<comment type="subcellular location">
    <subcellularLocation>
        <location evidence="1">Membrane</location>
        <topology evidence="1">Single-pass membrane protein</topology>
    </subcellularLocation>
</comment>
<dbReference type="OrthoDB" id="9811070at2"/>
<evidence type="ECO:0000256" key="4">
    <source>
        <dbReference type="ARBA" id="ARBA00023136"/>
    </source>
</evidence>
<dbReference type="InterPro" id="IPR036869">
    <property type="entry name" value="J_dom_sf"/>
</dbReference>
<evidence type="ECO:0000256" key="3">
    <source>
        <dbReference type="ARBA" id="ARBA00022989"/>
    </source>
</evidence>
<dbReference type="EMBL" id="VZZK01000015">
    <property type="protein sequence ID" value="KAB1078195.1"/>
    <property type="molecule type" value="Genomic_DNA"/>
</dbReference>
<evidence type="ECO:0000259" key="7">
    <source>
        <dbReference type="PROSITE" id="PS50076"/>
    </source>
</evidence>
<dbReference type="RefSeq" id="WP_151001135.1">
    <property type="nucleotide sequence ID" value="NZ_VZZK01000015.1"/>
</dbReference>
<name>A0A6L3T0E5_9HYPH</name>
<accession>A0A6L3T0E5</accession>
<keyword evidence="4" id="KW-0472">Membrane</keyword>
<sequence>MALALGLLACLGLWWFSKNRARFGPALTAGLLRRVAAWGVIALAALFLVRGRIDLALILGLGGVWLLEGPENLGRRLRGVVRGRGLGGLTGLGPGLGSGLRGLAERLRPVRRPRRSAVIELAIGPDGSLGPGYVRAGPLAGQPLDQLAPAVLRDLLGLCRRSDPEGARLLEAYLDGRHPGWRVDAQRDADARARRPADPGAMTQDEAYEVLGLQRGASPEEIRAAHRALMKRLHPDQGGTAERAARVNAARDRLTNRHR</sequence>
<dbReference type="PROSITE" id="PS50076">
    <property type="entry name" value="DNAJ_2"/>
    <property type="match status" value="1"/>
</dbReference>
<keyword evidence="9" id="KW-1185">Reference proteome</keyword>
<evidence type="ECO:0000256" key="1">
    <source>
        <dbReference type="ARBA" id="ARBA00004167"/>
    </source>
</evidence>
<organism evidence="8 9">
    <name type="scientific">Methylobacterium soli</name>
    <dbReference type="NCBI Taxonomy" id="553447"/>
    <lineage>
        <taxon>Bacteria</taxon>
        <taxon>Pseudomonadati</taxon>
        <taxon>Pseudomonadota</taxon>
        <taxon>Alphaproteobacteria</taxon>
        <taxon>Hyphomicrobiales</taxon>
        <taxon>Methylobacteriaceae</taxon>
        <taxon>Methylobacterium</taxon>
    </lineage>
</organism>
<dbReference type="Proteomes" id="UP000474159">
    <property type="component" value="Unassembled WGS sequence"/>
</dbReference>
<keyword evidence="3" id="KW-1133">Transmembrane helix</keyword>
<dbReference type="SMART" id="SM00271">
    <property type="entry name" value="DnaJ"/>
    <property type="match status" value="1"/>
</dbReference>
<dbReference type="PANTHER" id="PTHR12763:SF28">
    <property type="entry name" value="GEO10507P1-RELATED"/>
    <property type="match status" value="1"/>
</dbReference>
<protein>
    <submittedName>
        <fullName evidence="8">DnaJ domain-containing protein</fullName>
    </submittedName>
</protein>
<dbReference type="GO" id="GO:0016020">
    <property type="term" value="C:membrane"/>
    <property type="evidence" value="ECO:0007669"/>
    <property type="project" value="UniProtKB-SubCell"/>
</dbReference>
<feature type="region of interest" description="Disordered" evidence="6">
    <location>
        <begin position="233"/>
        <end position="259"/>
    </location>
</feature>
<evidence type="ECO:0000313" key="8">
    <source>
        <dbReference type="EMBL" id="KAB1078195.1"/>
    </source>
</evidence>
<gene>
    <name evidence="8" type="ORF">F6X53_15655</name>
</gene>
<comment type="caution">
    <text evidence="8">The sequence shown here is derived from an EMBL/GenBank/DDBJ whole genome shotgun (WGS) entry which is preliminary data.</text>
</comment>
<evidence type="ECO:0000256" key="2">
    <source>
        <dbReference type="ARBA" id="ARBA00022692"/>
    </source>
</evidence>
<dbReference type="AlphaFoldDB" id="A0A6L3T0E5"/>
<dbReference type="SUPFAM" id="SSF46565">
    <property type="entry name" value="Chaperone J-domain"/>
    <property type="match status" value="1"/>
</dbReference>
<keyword evidence="2" id="KW-0812">Transmembrane</keyword>
<dbReference type="CDD" id="cd06257">
    <property type="entry name" value="DnaJ"/>
    <property type="match status" value="1"/>
</dbReference>
<dbReference type="PRINTS" id="PR00625">
    <property type="entry name" value="JDOMAIN"/>
</dbReference>
<proteinExistence type="inferred from homology"/>
<dbReference type="InterPro" id="IPR001623">
    <property type="entry name" value="DnaJ_domain"/>
</dbReference>
<reference evidence="8 9" key="1">
    <citation type="submission" date="2019-09" db="EMBL/GenBank/DDBJ databases">
        <title>YIM 48816 draft genome.</title>
        <authorList>
            <person name="Jiang L."/>
        </authorList>
    </citation>
    <scope>NUCLEOTIDE SEQUENCE [LARGE SCALE GENOMIC DNA]</scope>
    <source>
        <strain evidence="8 9">YIM 48816</strain>
    </source>
</reference>
<evidence type="ECO:0000313" key="9">
    <source>
        <dbReference type="Proteomes" id="UP000474159"/>
    </source>
</evidence>
<evidence type="ECO:0000256" key="6">
    <source>
        <dbReference type="SAM" id="MobiDB-lite"/>
    </source>
</evidence>
<feature type="compositionally biased region" description="Basic and acidic residues" evidence="6">
    <location>
        <begin position="243"/>
        <end position="259"/>
    </location>
</feature>
<dbReference type="Pfam" id="PF00226">
    <property type="entry name" value="DnaJ"/>
    <property type="match status" value="1"/>
</dbReference>
<dbReference type="Gene3D" id="1.10.287.110">
    <property type="entry name" value="DnaJ domain"/>
    <property type="match status" value="1"/>
</dbReference>
<dbReference type="PANTHER" id="PTHR12763">
    <property type="match status" value="1"/>
</dbReference>
<feature type="domain" description="J" evidence="7">
    <location>
        <begin position="206"/>
        <end position="259"/>
    </location>
</feature>
<comment type="similarity">
    <text evidence="5">Belongs to the TIM14 family.</text>
</comment>